<evidence type="ECO:0000313" key="5">
    <source>
        <dbReference type="EMBL" id="SHL64824.1"/>
    </source>
</evidence>
<dbReference type="EMBL" id="FRCA01000002">
    <property type="protein sequence ID" value="SHL64824.1"/>
    <property type="molecule type" value="Genomic_DNA"/>
</dbReference>
<dbReference type="PANTHER" id="PTHR43391:SF14">
    <property type="entry name" value="DEHYDROGENASE_REDUCTASE SDR FAMILY PROTEIN 7-LIKE"/>
    <property type="match status" value="1"/>
</dbReference>
<dbReference type="RefSeq" id="WP_073433968.1">
    <property type="nucleotide sequence ID" value="NZ_BJXU01000127.1"/>
</dbReference>
<comment type="similarity">
    <text evidence="1">Belongs to the short-chain dehydrogenases/reductases (SDR) family.</text>
</comment>
<evidence type="ECO:0000256" key="2">
    <source>
        <dbReference type="ARBA" id="ARBA00022857"/>
    </source>
</evidence>
<keyword evidence="2" id="KW-0521">NADP</keyword>
<dbReference type="STRING" id="44933.SAMN05660971_01042"/>
<evidence type="ECO:0000256" key="3">
    <source>
        <dbReference type="ARBA" id="ARBA00023002"/>
    </source>
</evidence>
<dbReference type="Proteomes" id="UP000321726">
    <property type="component" value="Unassembled WGS sequence"/>
</dbReference>
<dbReference type="GO" id="GO:0016491">
    <property type="term" value="F:oxidoreductase activity"/>
    <property type="evidence" value="ECO:0007669"/>
    <property type="project" value="UniProtKB-KW"/>
</dbReference>
<dbReference type="InterPro" id="IPR002347">
    <property type="entry name" value="SDR_fam"/>
</dbReference>
<reference evidence="5 6" key="1">
    <citation type="submission" date="2016-11" db="EMBL/GenBank/DDBJ databases">
        <authorList>
            <person name="Jaros S."/>
            <person name="Januszkiewicz K."/>
            <person name="Wedrychowicz H."/>
        </authorList>
    </citation>
    <scope>NUCLEOTIDE SEQUENCE [LARGE SCALE GENOMIC DNA]</scope>
    <source>
        <strain evidence="5 6">DSM 4740</strain>
    </source>
</reference>
<evidence type="ECO:0000313" key="7">
    <source>
        <dbReference type="Proteomes" id="UP000321726"/>
    </source>
</evidence>
<name>A0A1M7CC88_9GAMM</name>
<keyword evidence="7" id="KW-1185">Reference proteome</keyword>
<evidence type="ECO:0000313" key="4">
    <source>
        <dbReference type="EMBL" id="GEN25119.1"/>
    </source>
</evidence>
<dbReference type="Proteomes" id="UP000184123">
    <property type="component" value="Unassembled WGS sequence"/>
</dbReference>
<dbReference type="PANTHER" id="PTHR43391">
    <property type="entry name" value="RETINOL DEHYDROGENASE-RELATED"/>
    <property type="match status" value="1"/>
</dbReference>
<protein>
    <submittedName>
        <fullName evidence="5">NADP-dependent 3-hydroxy acid dehydrogenase YdfG</fullName>
    </submittedName>
    <submittedName>
        <fullName evidence="4">Short-chain dehydrogenase</fullName>
    </submittedName>
</protein>
<evidence type="ECO:0000313" key="6">
    <source>
        <dbReference type="Proteomes" id="UP000184123"/>
    </source>
</evidence>
<dbReference type="Gene3D" id="3.40.50.720">
    <property type="entry name" value="NAD(P)-binding Rossmann-like Domain"/>
    <property type="match status" value="1"/>
</dbReference>
<accession>A0A1M7CC88</accession>
<organism evidence="5 6">
    <name type="scientific">Halomonas cupida</name>
    <dbReference type="NCBI Taxonomy" id="44933"/>
    <lineage>
        <taxon>Bacteria</taxon>
        <taxon>Pseudomonadati</taxon>
        <taxon>Pseudomonadota</taxon>
        <taxon>Gammaproteobacteria</taxon>
        <taxon>Oceanospirillales</taxon>
        <taxon>Halomonadaceae</taxon>
        <taxon>Halomonas</taxon>
    </lineage>
</organism>
<dbReference type="Pfam" id="PF00106">
    <property type="entry name" value="adh_short"/>
    <property type="match status" value="1"/>
</dbReference>
<dbReference type="AlphaFoldDB" id="A0A1M7CC88"/>
<dbReference type="PRINTS" id="PR00081">
    <property type="entry name" value="GDHRDH"/>
</dbReference>
<dbReference type="SUPFAM" id="SSF51735">
    <property type="entry name" value="NAD(P)-binding Rossmann-fold domains"/>
    <property type="match status" value="1"/>
</dbReference>
<proteinExistence type="inferred from homology"/>
<reference evidence="4 7" key="2">
    <citation type="submission" date="2019-07" db="EMBL/GenBank/DDBJ databases">
        <title>Whole genome shotgun sequence of Halomonas cupida NBRC 102219.</title>
        <authorList>
            <person name="Hosoyama A."/>
            <person name="Uohara A."/>
            <person name="Ohji S."/>
            <person name="Ichikawa N."/>
        </authorList>
    </citation>
    <scope>NUCLEOTIDE SEQUENCE [LARGE SCALE GENOMIC DNA]</scope>
    <source>
        <strain evidence="4 7">NBRC 102219</strain>
    </source>
</reference>
<sequence length="229" mass="24406">MQDKVLLITNATTGVAMATARAASREGYRLVLAADSRSGLEAITQELGPENVVAVEVDATSVQDQAIMIEQALEYFGHIDAIFASPIRESDARGLGSADTDTWQDMLMTHVYSVGIAIQAALPSLRKTQGHILLTGFATGCPVAPGSMYNITRWAITGIGYNLRRELEHSGVRVTMIEPGAAGDSVLDASLDGTLQDRDIANAVSHALAQPLHADVSRILIPPSFHVEN</sequence>
<gene>
    <name evidence="4" type="ORF">HCU01_30680</name>
    <name evidence="5" type="ORF">SAMN05660971_01042</name>
</gene>
<evidence type="ECO:0000256" key="1">
    <source>
        <dbReference type="ARBA" id="ARBA00006484"/>
    </source>
</evidence>
<dbReference type="EMBL" id="BJXU01000127">
    <property type="protein sequence ID" value="GEN25119.1"/>
    <property type="molecule type" value="Genomic_DNA"/>
</dbReference>
<keyword evidence="3" id="KW-0560">Oxidoreductase</keyword>
<dbReference type="OrthoDB" id="9810734at2"/>
<dbReference type="InterPro" id="IPR036291">
    <property type="entry name" value="NAD(P)-bd_dom_sf"/>
</dbReference>